<dbReference type="AlphaFoldDB" id="A0A1J5RWI0"/>
<gene>
    <name evidence="1" type="ORF">GALL_255500</name>
</gene>
<name>A0A1J5RWI0_9ZZZZ</name>
<proteinExistence type="predicted"/>
<protein>
    <submittedName>
        <fullName evidence="1">Uncharacterized protein</fullName>
    </submittedName>
</protein>
<organism evidence="1">
    <name type="scientific">mine drainage metagenome</name>
    <dbReference type="NCBI Taxonomy" id="410659"/>
    <lineage>
        <taxon>unclassified sequences</taxon>
        <taxon>metagenomes</taxon>
        <taxon>ecological metagenomes</taxon>
    </lineage>
</organism>
<dbReference type="EMBL" id="MLJW01000230">
    <property type="protein sequence ID" value="OIQ92477.1"/>
    <property type="molecule type" value="Genomic_DNA"/>
</dbReference>
<comment type="caution">
    <text evidence="1">The sequence shown here is derived from an EMBL/GenBank/DDBJ whole genome shotgun (WGS) entry which is preliminary data.</text>
</comment>
<accession>A0A1J5RWI0</accession>
<sequence length="157" mass="14860">MGAIGSRLCSVGNGDLGRRLGGNLGRGVGGSLGGQGTLGAGTLGSLGGDGRFGGGIGSRLQGGIGGGMVGGGDGRFGGGIGNRLGGVGGGKLGLGRIEHLRIEQQTALPAHLGVRTVGQLDLNRAGGPGLDDVVGKDLVARLQRAGAAAGVDDGDGA</sequence>
<reference evidence="1" key="1">
    <citation type="submission" date="2016-10" db="EMBL/GenBank/DDBJ databases">
        <title>Sequence of Gallionella enrichment culture.</title>
        <authorList>
            <person name="Poehlein A."/>
            <person name="Muehling M."/>
            <person name="Daniel R."/>
        </authorList>
    </citation>
    <scope>NUCLEOTIDE SEQUENCE</scope>
</reference>
<evidence type="ECO:0000313" key="1">
    <source>
        <dbReference type="EMBL" id="OIQ92477.1"/>
    </source>
</evidence>